<dbReference type="PANTHER" id="PTHR45957">
    <property type="entry name" value="ANAPHASE-PROMOTING COMPLEX SUBUNIT 2"/>
    <property type="match status" value="1"/>
</dbReference>
<evidence type="ECO:0000259" key="2">
    <source>
        <dbReference type="PROSITE" id="PS50069"/>
    </source>
</evidence>
<dbReference type="Gene3D" id="1.20.1310.10">
    <property type="entry name" value="Cullin Repeats"/>
    <property type="match status" value="1"/>
</dbReference>
<dbReference type="Proteomes" id="UP000267606">
    <property type="component" value="Unassembled WGS sequence"/>
</dbReference>
<dbReference type="GO" id="GO:0070979">
    <property type="term" value="P:protein K11-linked ubiquitination"/>
    <property type="evidence" value="ECO:0007669"/>
    <property type="project" value="TreeGrafter"/>
</dbReference>
<dbReference type="InterPro" id="IPR016158">
    <property type="entry name" value="Cullin_homology"/>
</dbReference>
<proteinExistence type="inferred from homology"/>
<accession>A0A183HN53</accession>
<feature type="domain" description="Cullin family profile" evidence="2">
    <location>
        <begin position="148"/>
        <end position="224"/>
    </location>
</feature>
<dbReference type="PANTHER" id="PTHR45957:SF1">
    <property type="entry name" value="ANAPHASE-PROMOTING COMPLEX SUBUNIT 2"/>
    <property type="match status" value="1"/>
</dbReference>
<gene>
    <name evidence="3" type="ORF">OFLC_LOCUS8915</name>
</gene>
<evidence type="ECO:0000313" key="5">
    <source>
        <dbReference type="WBParaSite" id="OFLC_0000891401-mRNA-1"/>
    </source>
</evidence>
<reference evidence="3 4" key="2">
    <citation type="submission" date="2018-11" db="EMBL/GenBank/DDBJ databases">
        <authorList>
            <consortium name="Pathogen Informatics"/>
        </authorList>
    </citation>
    <scope>NUCLEOTIDE SEQUENCE [LARGE SCALE GENOMIC DNA]</scope>
</reference>
<evidence type="ECO:0000256" key="1">
    <source>
        <dbReference type="PROSITE-ProRule" id="PRU00330"/>
    </source>
</evidence>
<keyword evidence="4" id="KW-1185">Reference proteome</keyword>
<dbReference type="WBParaSite" id="OFLC_0000891401-mRNA-1">
    <property type="protein sequence ID" value="OFLC_0000891401-mRNA-1"/>
    <property type="gene ID" value="OFLC_0000891401"/>
</dbReference>
<dbReference type="GO" id="GO:0007091">
    <property type="term" value="P:metaphase/anaphase transition of mitotic cell cycle"/>
    <property type="evidence" value="ECO:0007669"/>
    <property type="project" value="TreeGrafter"/>
</dbReference>
<dbReference type="GO" id="GO:0005680">
    <property type="term" value="C:anaphase-promoting complex"/>
    <property type="evidence" value="ECO:0007669"/>
    <property type="project" value="TreeGrafter"/>
</dbReference>
<dbReference type="InterPro" id="IPR044554">
    <property type="entry name" value="ANAPC2"/>
</dbReference>
<protein>
    <submittedName>
        <fullName evidence="5">CULLIN_2 domain-containing protein</fullName>
    </submittedName>
</protein>
<dbReference type="SUPFAM" id="SSF75632">
    <property type="entry name" value="Cullin homology domain"/>
    <property type="match status" value="1"/>
</dbReference>
<dbReference type="STRING" id="387005.A0A183HN53"/>
<dbReference type="InterPro" id="IPR036317">
    <property type="entry name" value="Cullin_homology_sf"/>
</dbReference>
<evidence type="ECO:0000313" key="3">
    <source>
        <dbReference type="EMBL" id="VDO58001.1"/>
    </source>
</evidence>
<comment type="similarity">
    <text evidence="1">Belongs to the cullin family.</text>
</comment>
<dbReference type="EMBL" id="UZAJ01010475">
    <property type="protein sequence ID" value="VDO58001.1"/>
    <property type="molecule type" value="Genomic_DNA"/>
</dbReference>
<organism evidence="5">
    <name type="scientific">Onchocerca flexuosa</name>
    <dbReference type="NCBI Taxonomy" id="387005"/>
    <lineage>
        <taxon>Eukaryota</taxon>
        <taxon>Metazoa</taxon>
        <taxon>Ecdysozoa</taxon>
        <taxon>Nematoda</taxon>
        <taxon>Chromadorea</taxon>
        <taxon>Rhabditida</taxon>
        <taxon>Spirurina</taxon>
        <taxon>Spiruromorpha</taxon>
        <taxon>Filarioidea</taxon>
        <taxon>Onchocercidae</taxon>
        <taxon>Onchocerca</taxon>
    </lineage>
</organism>
<evidence type="ECO:0000313" key="4">
    <source>
        <dbReference type="Proteomes" id="UP000267606"/>
    </source>
</evidence>
<dbReference type="PROSITE" id="PS50069">
    <property type="entry name" value="CULLIN_2"/>
    <property type="match status" value="1"/>
</dbReference>
<dbReference type="AlphaFoldDB" id="A0A183HN53"/>
<sequence length="224" mass="26665">MDQFNPKFRQRPDTVRCIITYITGEKREELSEQLAMRRTAFLDEEELIGVNDELVPGTKISVEGEIKKKEKRNGTCINVKVDTIHCKVCDVYVQFWSIKNILHFSQFCKIFIQFFSTECSWMNWLPDPPDANPCQSRRYRQNADVFNMLVSVYGSKEIFVKEYRELLAERLTKSWNRDPQFEERYLELLKLRFSEGELQQCEVMLKDMRDSEHIDRLVDNLLVN</sequence>
<name>A0A183HN53_9BILA</name>
<reference evidence="5" key="1">
    <citation type="submission" date="2016-06" db="UniProtKB">
        <authorList>
            <consortium name="WormBaseParasite"/>
        </authorList>
    </citation>
    <scope>IDENTIFICATION</scope>
</reference>